<dbReference type="EMBL" id="CACTIH010002102">
    <property type="protein sequence ID" value="CAA2973401.1"/>
    <property type="molecule type" value="Genomic_DNA"/>
</dbReference>
<name>A0A8S0R2U8_OLEEU</name>
<keyword evidence="2" id="KW-1133">Transmembrane helix</keyword>
<evidence type="ECO:0000313" key="4">
    <source>
        <dbReference type="Proteomes" id="UP000594638"/>
    </source>
</evidence>
<accession>A0A8S0R2U8</accession>
<feature type="region of interest" description="Disordered" evidence="1">
    <location>
        <begin position="1"/>
        <end position="28"/>
    </location>
</feature>
<dbReference type="Gramene" id="OE9A055108T1">
    <property type="protein sequence ID" value="OE9A055108C1"/>
    <property type="gene ID" value="OE9A055108"/>
</dbReference>
<comment type="caution">
    <text evidence="3">The sequence shown here is derived from an EMBL/GenBank/DDBJ whole genome shotgun (WGS) entry which is preliminary data.</text>
</comment>
<gene>
    <name evidence="3" type="ORF">OLEA9_A055108</name>
</gene>
<evidence type="ECO:0000313" key="3">
    <source>
        <dbReference type="EMBL" id="CAA2973401.1"/>
    </source>
</evidence>
<protein>
    <submittedName>
        <fullName evidence="3">Uncharacterized protein</fullName>
    </submittedName>
</protein>
<feature type="transmembrane region" description="Helical" evidence="2">
    <location>
        <begin position="93"/>
        <end position="114"/>
    </location>
</feature>
<evidence type="ECO:0000256" key="1">
    <source>
        <dbReference type="SAM" id="MobiDB-lite"/>
    </source>
</evidence>
<proteinExistence type="predicted"/>
<dbReference type="AlphaFoldDB" id="A0A8S0R2U8"/>
<keyword evidence="2" id="KW-0812">Transmembrane</keyword>
<sequence length="115" mass="11889">MTEPELPMTPPAVWKRQKRRNPHAPAGEESVNLNLASCHCASRCYNDENLGCLTGGIFQDDGGDGGSNGVCVGCGDLGGVGGDDAHFGEVVVVLNYCCFVVVVVAVAMTVMGGCL</sequence>
<keyword evidence="4" id="KW-1185">Reference proteome</keyword>
<organism evidence="3 4">
    <name type="scientific">Olea europaea subsp. europaea</name>
    <dbReference type="NCBI Taxonomy" id="158383"/>
    <lineage>
        <taxon>Eukaryota</taxon>
        <taxon>Viridiplantae</taxon>
        <taxon>Streptophyta</taxon>
        <taxon>Embryophyta</taxon>
        <taxon>Tracheophyta</taxon>
        <taxon>Spermatophyta</taxon>
        <taxon>Magnoliopsida</taxon>
        <taxon>eudicotyledons</taxon>
        <taxon>Gunneridae</taxon>
        <taxon>Pentapetalae</taxon>
        <taxon>asterids</taxon>
        <taxon>lamiids</taxon>
        <taxon>Lamiales</taxon>
        <taxon>Oleaceae</taxon>
        <taxon>Oleeae</taxon>
        <taxon>Olea</taxon>
    </lineage>
</organism>
<dbReference type="Proteomes" id="UP000594638">
    <property type="component" value="Unassembled WGS sequence"/>
</dbReference>
<keyword evidence="2" id="KW-0472">Membrane</keyword>
<reference evidence="3 4" key="1">
    <citation type="submission" date="2019-12" db="EMBL/GenBank/DDBJ databases">
        <authorList>
            <person name="Alioto T."/>
            <person name="Alioto T."/>
            <person name="Gomez Garrido J."/>
        </authorList>
    </citation>
    <scope>NUCLEOTIDE SEQUENCE [LARGE SCALE GENOMIC DNA]</scope>
</reference>
<evidence type="ECO:0000256" key="2">
    <source>
        <dbReference type="SAM" id="Phobius"/>
    </source>
</evidence>